<sequence>MPVLNIDLIQGNSYETSVTIVGNPSSDRDGFWVASGTSLFAEPTDRLNVKLSNYPTSYSQGAQTKWAVLKIPKRLQFQEIGSNVTIETQLIPPPGFELRDGGADWILVGHTVAGVTGDCTETGVDYKYVRFWMPDVELRLSLAANSHIPGGEYDLSFDYTYGYLENKYLSSGIINAEQAISYVQRYSNIQMANIHLSVTNRCEFSPSEIHLDHGSIPANNSANGHKSDTQNLDISCKENTTIHVKAKSLNNSPLDSPQNFFSCGQQGLCRVSFTYNDVSYNEGSFTMQKGTIGVYSRFFFTEPSEGATATGPFTGNAVLSINIE</sequence>
<dbReference type="GO" id="GO:0007155">
    <property type="term" value="P:cell adhesion"/>
    <property type="evidence" value="ECO:0007669"/>
    <property type="project" value="InterPro"/>
</dbReference>
<accession>A0A511QGY1</accession>
<proteinExistence type="predicted"/>
<dbReference type="Proteomes" id="UP000321922">
    <property type="component" value="Unassembled WGS sequence"/>
</dbReference>
<dbReference type="AlphaFoldDB" id="A0A511QGY1"/>
<organism evidence="1 2">
    <name type="scientific">Vibrio sagamiensis NBRC 104589</name>
    <dbReference type="NCBI Taxonomy" id="1219064"/>
    <lineage>
        <taxon>Bacteria</taxon>
        <taxon>Pseudomonadati</taxon>
        <taxon>Pseudomonadota</taxon>
        <taxon>Gammaproteobacteria</taxon>
        <taxon>Vibrionales</taxon>
        <taxon>Vibrionaceae</taxon>
        <taxon>Vibrio</taxon>
    </lineage>
</organism>
<dbReference type="GO" id="GO:0009289">
    <property type="term" value="C:pilus"/>
    <property type="evidence" value="ECO:0007669"/>
    <property type="project" value="InterPro"/>
</dbReference>
<name>A0A511QGY1_9VIBR</name>
<keyword evidence="2" id="KW-1185">Reference proteome</keyword>
<dbReference type="Gene3D" id="2.60.40.1090">
    <property type="entry name" value="Fimbrial-type adhesion domain"/>
    <property type="match status" value="1"/>
</dbReference>
<comment type="caution">
    <text evidence="1">The sequence shown here is derived from an EMBL/GenBank/DDBJ whole genome shotgun (WGS) entry which is preliminary data.</text>
</comment>
<dbReference type="EMBL" id="BJXJ01000027">
    <property type="protein sequence ID" value="GEM76563.1"/>
    <property type="molecule type" value="Genomic_DNA"/>
</dbReference>
<dbReference type="InterPro" id="IPR036937">
    <property type="entry name" value="Adhesion_dom_fimbrial_sf"/>
</dbReference>
<evidence type="ECO:0008006" key="3">
    <source>
        <dbReference type="Google" id="ProtNLM"/>
    </source>
</evidence>
<reference evidence="1 2" key="1">
    <citation type="submission" date="2019-07" db="EMBL/GenBank/DDBJ databases">
        <title>Whole genome shotgun sequence of Vibrio sagamiensis NBRC 104589.</title>
        <authorList>
            <person name="Hosoyama A."/>
            <person name="Uohara A."/>
            <person name="Ohji S."/>
            <person name="Ichikawa N."/>
        </authorList>
    </citation>
    <scope>NUCLEOTIDE SEQUENCE [LARGE SCALE GENOMIC DNA]</scope>
    <source>
        <strain evidence="1 2">NBRC 104589</strain>
    </source>
</reference>
<evidence type="ECO:0000313" key="1">
    <source>
        <dbReference type="EMBL" id="GEM76563.1"/>
    </source>
</evidence>
<gene>
    <name evidence="1" type="ORF">VSA01S_26750</name>
</gene>
<protein>
    <recommendedName>
        <fullName evidence="3">Adhesin</fullName>
    </recommendedName>
</protein>
<evidence type="ECO:0000313" key="2">
    <source>
        <dbReference type="Proteomes" id="UP000321922"/>
    </source>
</evidence>